<reference evidence="4 5" key="2">
    <citation type="submission" date="2019-09" db="EMBL/GenBank/DDBJ databases">
        <title>Mesorhizobium sp. MaA-C15 isolated from Microcystis aeruginosa.</title>
        <authorList>
            <person name="Jeong S.E."/>
            <person name="Jin H.M."/>
            <person name="Jeon C.O."/>
        </authorList>
    </citation>
    <scope>NUCLEOTIDE SEQUENCE [LARGE SCALE GENOMIC DNA]</scope>
    <source>
        <strain evidence="4 5">MaA-C15</strain>
    </source>
</reference>
<dbReference type="PANTHER" id="PTHR10272:SF0">
    <property type="entry name" value="PLATELET-ACTIVATING FACTOR ACETYLHYDROLASE"/>
    <property type="match status" value="1"/>
</dbReference>
<evidence type="ECO:0008006" key="6">
    <source>
        <dbReference type="Google" id="ProtNLM"/>
    </source>
</evidence>
<evidence type="ECO:0000256" key="3">
    <source>
        <dbReference type="ARBA" id="ARBA00023098"/>
    </source>
</evidence>
<proteinExistence type="predicted"/>
<evidence type="ECO:0000256" key="1">
    <source>
        <dbReference type="ARBA" id="ARBA00022801"/>
    </source>
</evidence>
<dbReference type="SUPFAM" id="SSF53474">
    <property type="entry name" value="alpha/beta-Hydrolases"/>
    <property type="match status" value="1"/>
</dbReference>
<dbReference type="EMBL" id="VSZS01000064">
    <property type="protein sequence ID" value="TYR31586.1"/>
    <property type="molecule type" value="Genomic_DNA"/>
</dbReference>
<accession>A0A5D4GS58</accession>
<dbReference type="RefSeq" id="WP_148915557.1">
    <property type="nucleotide sequence ID" value="NZ_VSZS01000064.1"/>
</dbReference>
<sequence>MMGGSYYASDFDGHGVVEAHEVLADHWTIAAQRPLTCRWPERGAPQGFVVFCHGLGSSGSQYALLSRYWARHGYLVIHPTFDDAIDAVARSEPQLGLDPQGDLSRWTAMPDIRARMHEILHSPARWLARVALVNEVVTALPSIVGATCGRLDGERGAIAGHSFGAYTAQLLAGAEIDMPDGEARQFRDRRFSAAMLLSAQGRDQQGLRDGSWDAMDGPVLNVTGTLDRGAKGGDWRWKSEPYELAPSGSKYLAVLDDGDHFLGGLTERDTQATVPAQQQAVKQMALAFLDAHLRRSTPAAEWLRAIDDGVGDCRLLFKRK</sequence>
<comment type="caution">
    <text evidence="4">The sequence shown here is derived from an EMBL/GenBank/DDBJ whole genome shotgun (WGS) entry which is preliminary data.</text>
</comment>
<keyword evidence="5" id="KW-1185">Reference proteome</keyword>
<keyword evidence="2" id="KW-0442">Lipid degradation</keyword>
<name>A0A5D4GS58_9HYPH</name>
<gene>
    <name evidence="4" type="ORF">FY036_15070</name>
</gene>
<keyword evidence="1" id="KW-0378">Hydrolase</keyword>
<protein>
    <recommendedName>
        <fullName evidence="6">Alpha/beta hydrolase</fullName>
    </recommendedName>
</protein>
<reference evidence="4 5" key="1">
    <citation type="submission" date="2019-08" db="EMBL/GenBank/DDBJ databases">
        <authorList>
            <person name="Seo Y.L."/>
        </authorList>
    </citation>
    <scope>NUCLEOTIDE SEQUENCE [LARGE SCALE GENOMIC DNA]</scope>
    <source>
        <strain evidence="4 5">MaA-C15</strain>
    </source>
</reference>
<dbReference type="GO" id="GO:0016042">
    <property type="term" value="P:lipid catabolic process"/>
    <property type="evidence" value="ECO:0007669"/>
    <property type="project" value="UniProtKB-KW"/>
</dbReference>
<dbReference type="GO" id="GO:0003847">
    <property type="term" value="F:1-alkyl-2-acetylglycerophosphocholine esterase activity"/>
    <property type="evidence" value="ECO:0007669"/>
    <property type="project" value="TreeGrafter"/>
</dbReference>
<evidence type="ECO:0000256" key="2">
    <source>
        <dbReference type="ARBA" id="ARBA00022963"/>
    </source>
</evidence>
<dbReference type="PANTHER" id="PTHR10272">
    <property type="entry name" value="PLATELET-ACTIVATING FACTOR ACETYLHYDROLASE"/>
    <property type="match status" value="1"/>
</dbReference>
<dbReference type="InterPro" id="IPR029058">
    <property type="entry name" value="AB_hydrolase_fold"/>
</dbReference>
<evidence type="ECO:0000313" key="4">
    <source>
        <dbReference type="EMBL" id="TYR31586.1"/>
    </source>
</evidence>
<organism evidence="4 5">
    <name type="scientific">Neoaquamicrobium microcysteis</name>
    <dbReference type="NCBI Taxonomy" id="2682781"/>
    <lineage>
        <taxon>Bacteria</taxon>
        <taxon>Pseudomonadati</taxon>
        <taxon>Pseudomonadota</taxon>
        <taxon>Alphaproteobacteria</taxon>
        <taxon>Hyphomicrobiales</taxon>
        <taxon>Phyllobacteriaceae</taxon>
        <taxon>Neoaquamicrobium</taxon>
    </lineage>
</organism>
<evidence type="ECO:0000313" key="5">
    <source>
        <dbReference type="Proteomes" id="UP000323258"/>
    </source>
</evidence>
<dbReference type="OrthoDB" id="339159at2"/>
<dbReference type="AlphaFoldDB" id="A0A5D4GS58"/>
<dbReference type="Proteomes" id="UP000323258">
    <property type="component" value="Unassembled WGS sequence"/>
</dbReference>
<keyword evidence="3" id="KW-0443">Lipid metabolism</keyword>
<dbReference type="Gene3D" id="3.40.50.1820">
    <property type="entry name" value="alpha/beta hydrolase"/>
    <property type="match status" value="1"/>
</dbReference>